<dbReference type="InterPro" id="IPR001261">
    <property type="entry name" value="ArgE/DapE_CS"/>
</dbReference>
<dbReference type="Gene3D" id="3.30.70.360">
    <property type="match status" value="1"/>
</dbReference>
<keyword evidence="3" id="KW-0479">Metal-binding</keyword>
<evidence type="ECO:0000313" key="7">
    <source>
        <dbReference type="EMBL" id="OFI35713.1"/>
    </source>
</evidence>
<name>A0A1E8FJV2_9ALTE</name>
<dbReference type="Gene3D" id="1.10.150.900">
    <property type="match status" value="1"/>
</dbReference>
<dbReference type="GO" id="GO:0008233">
    <property type="term" value="F:peptidase activity"/>
    <property type="evidence" value="ECO:0007669"/>
    <property type="project" value="UniProtKB-KW"/>
</dbReference>
<evidence type="ECO:0000313" key="8">
    <source>
        <dbReference type="Proteomes" id="UP000176037"/>
    </source>
</evidence>
<dbReference type="EMBL" id="MJIC01000009">
    <property type="protein sequence ID" value="OFI35713.1"/>
    <property type="molecule type" value="Genomic_DNA"/>
</dbReference>
<keyword evidence="4" id="KW-0378">Hydrolase</keyword>
<comment type="similarity">
    <text evidence="1">Belongs to the peptidase M20A family.</text>
</comment>
<proteinExistence type="inferred from homology"/>
<dbReference type="SUPFAM" id="SSF53187">
    <property type="entry name" value="Zn-dependent exopeptidases"/>
    <property type="match status" value="1"/>
</dbReference>
<evidence type="ECO:0000256" key="2">
    <source>
        <dbReference type="ARBA" id="ARBA00022670"/>
    </source>
</evidence>
<dbReference type="PROSITE" id="PS00758">
    <property type="entry name" value="ARGE_DAPE_CPG2_1"/>
    <property type="match status" value="1"/>
</dbReference>
<protein>
    <recommendedName>
        <fullName evidence="6">Peptidase M20 dimerisation domain-containing protein</fullName>
    </recommendedName>
</protein>
<keyword evidence="8" id="KW-1185">Reference proteome</keyword>
<dbReference type="Proteomes" id="UP000176037">
    <property type="component" value="Unassembled WGS sequence"/>
</dbReference>
<feature type="domain" description="Peptidase M20 dimerisation" evidence="6">
    <location>
        <begin position="237"/>
        <end position="381"/>
    </location>
</feature>
<dbReference type="InterPro" id="IPR036264">
    <property type="entry name" value="Bact_exopeptidase_dim_dom"/>
</dbReference>
<keyword evidence="2" id="KW-0645">Protease</keyword>
<dbReference type="GO" id="GO:0006508">
    <property type="term" value="P:proteolysis"/>
    <property type="evidence" value="ECO:0007669"/>
    <property type="project" value="UniProtKB-KW"/>
</dbReference>
<dbReference type="InterPro" id="IPR002933">
    <property type="entry name" value="Peptidase_M20"/>
</dbReference>
<organism evidence="7 8">
    <name type="scientific">Alteromonas lipolytica</name>
    <dbReference type="NCBI Taxonomy" id="1856405"/>
    <lineage>
        <taxon>Bacteria</taxon>
        <taxon>Pseudomonadati</taxon>
        <taxon>Pseudomonadota</taxon>
        <taxon>Gammaproteobacteria</taxon>
        <taxon>Alteromonadales</taxon>
        <taxon>Alteromonadaceae</taxon>
        <taxon>Alteromonas/Salinimonas group</taxon>
        <taxon>Alteromonas</taxon>
    </lineage>
</organism>
<dbReference type="Gene3D" id="3.40.630.10">
    <property type="entry name" value="Zn peptidases"/>
    <property type="match status" value="1"/>
</dbReference>
<keyword evidence="5" id="KW-0862">Zinc</keyword>
<comment type="caution">
    <text evidence="7">The sequence shown here is derived from an EMBL/GenBank/DDBJ whole genome shotgun (WGS) entry which is preliminary data.</text>
</comment>
<gene>
    <name evidence="7" type="ORF">BFC17_13090</name>
</gene>
<dbReference type="GO" id="GO:0046872">
    <property type="term" value="F:metal ion binding"/>
    <property type="evidence" value="ECO:0007669"/>
    <property type="project" value="UniProtKB-KW"/>
</dbReference>
<dbReference type="STRING" id="1856405.BFC17_13090"/>
<evidence type="ECO:0000256" key="3">
    <source>
        <dbReference type="ARBA" id="ARBA00022723"/>
    </source>
</evidence>
<dbReference type="PANTHER" id="PTHR45962">
    <property type="entry name" value="N-FATTY-ACYL-AMINO ACID SYNTHASE/HYDROLASE PM20D1"/>
    <property type="match status" value="1"/>
</dbReference>
<reference evidence="7 8" key="1">
    <citation type="submission" date="2016-09" db="EMBL/GenBank/DDBJ databases">
        <title>Alteromonas lipolytica, a new species isolated from sea water.</title>
        <authorList>
            <person name="Wu Y.-H."/>
            <person name="Cheng H."/>
            <person name="Xu X.-W."/>
        </authorList>
    </citation>
    <scope>NUCLEOTIDE SEQUENCE [LARGE SCALE GENOMIC DNA]</scope>
    <source>
        <strain evidence="7 8">JW12</strain>
    </source>
</reference>
<evidence type="ECO:0000259" key="6">
    <source>
        <dbReference type="Pfam" id="PF07687"/>
    </source>
</evidence>
<dbReference type="PANTHER" id="PTHR45962:SF1">
    <property type="entry name" value="N-FATTY-ACYL-AMINO ACID SYNTHASE_HYDROLASE PM20D1"/>
    <property type="match status" value="1"/>
</dbReference>
<sequence>MRFFKIVGILLIGLLGILIFNVVRYTPVENAPLKPMTLVQPDAKALANQLSEAITFQTISWESGNPDDYASFIAFQQWLESAYPNVFAQLELTRINTHTLLFRWQGAEGTGQPVLFSAHYDVVPVNPGTENEWSHSPFAGDIADGYVWGRGALDDKSAVVGLMASLSGLLKTGFTPEQDIYVALTHDEELGSEDGAVALTQWFRDQNITPAWSLDEGSFVLDGIVPGVDKGIASINVAEKGYLTLKLTAHGEGGHSSMPPQNTAVTILAEALVKLKDAPLPGGLEGISEKMYGDIARNMEFSKRLLFANLWLFRPLLSSVLDDTKSGNAMMRTTTAPTMLSGSVKSNVLPAAATATINFRLHPRDTVQDVVDWVTAAIDDERIDIEVGEFTEASPVAATDNAGFAQLVQTTRAVYPDTIITPGLTIAATDSRFYGDITNAYRFNPMVINNDDLEGFHGTNERISIENLVRATQFYTALMQQQ</sequence>
<evidence type="ECO:0000256" key="5">
    <source>
        <dbReference type="ARBA" id="ARBA00022833"/>
    </source>
</evidence>
<evidence type="ECO:0000256" key="4">
    <source>
        <dbReference type="ARBA" id="ARBA00022801"/>
    </source>
</evidence>
<dbReference type="InterPro" id="IPR011650">
    <property type="entry name" value="Peptidase_M20_dimer"/>
</dbReference>
<dbReference type="Pfam" id="PF01546">
    <property type="entry name" value="Peptidase_M20"/>
    <property type="match status" value="1"/>
</dbReference>
<accession>A0A1E8FJV2</accession>
<dbReference type="AlphaFoldDB" id="A0A1E8FJV2"/>
<dbReference type="InterPro" id="IPR047177">
    <property type="entry name" value="Pept_M20A"/>
</dbReference>
<evidence type="ECO:0000256" key="1">
    <source>
        <dbReference type="ARBA" id="ARBA00006247"/>
    </source>
</evidence>
<dbReference type="SUPFAM" id="SSF55031">
    <property type="entry name" value="Bacterial exopeptidase dimerisation domain"/>
    <property type="match status" value="1"/>
</dbReference>
<dbReference type="Pfam" id="PF07687">
    <property type="entry name" value="M20_dimer"/>
    <property type="match status" value="1"/>
</dbReference>